<evidence type="ECO:0000313" key="1">
    <source>
        <dbReference type="EMBL" id="PJI84910.1"/>
    </source>
</evidence>
<gene>
    <name evidence="1" type="ORF">BC777_2903</name>
</gene>
<dbReference type="AlphaFoldDB" id="A0A2M8W1W4"/>
<dbReference type="Proteomes" id="UP000228531">
    <property type="component" value="Unassembled WGS sequence"/>
</dbReference>
<feature type="non-terminal residue" evidence="1">
    <location>
        <position position="162"/>
    </location>
</feature>
<organism evidence="1 2">
    <name type="scientific">Yoonia maricola</name>
    <dbReference type="NCBI Taxonomy" id="420999"/>
    <lineage>
        <taxon>Bacteria</taxon>
        <taxon>Pseudomonadati</taxon>
        <taxon>Pseudomonadota</taxon>
        <taxon>Alphaproteobacteria</taxon>
        <taxon>Rhodobacterales</taxon>
        <taxon>Paracoccaceae</taxon>
        <taxon>Yoonia</taxon>
    </lineage>
</organism>
<dbReference type="EMBL" id="PGTY01000003">
    <property type="protein sequence ID" value="PJI84910.1"/>
    <property type="molecule type" value="Genomic_DNA"/>
</dbReference>
<keyword evidence="2" id="KW-1185">Reference proteome</keyword>
<name>A0A2M8W1W4_9RHOB</name>
<accession>A0A2M8W1W4</accession>
<proteinExistence type="predicted"/>
<sequence>MGRYDKLRAGTLVNLVGELSRAGFKFEFQKYPNLRNKWKLMFTCPPGTKANFTTVVGNNEEMVKISDALGTGGRSFLFNLSGAIGRFGENAAIRALRGGQIDHAFTVGANRFNLKDMTLGSTLQLQNRSGHGLDLVTKITAPRPPAPRWVAIEVKTRMGNEV</sequence>
<reference evidence="1 2" key="1">
    <citation type="submission" date="2017-11" db="EMBL/GenBank/DDBJ databases">
        <title>Genomic Encyclopedia of Archaeal and Bacterial Type Strains, Phase II (KMG-II): From Individual Species to Whole Genera.</title>
        <authorList>
            <person name="Goeker M."/>
        </authorList>
    </citation>
    <scope>NUCLEOTIDE SEQUENCE [LARGE SCALE GENOMIC DNA]</scope>
    <source>
        <strain evidence="1 2">DSM 29128</strain>
    </source>
</reference>
<dbReference type="RefSeq" id="WP_133122568.1">
    <property type="nucleotide sequence ID" value="NZ_PGTY01000003.1"/>
</dbReference>
<comment type="caution">
    <text evidence="1">The sequence shown here is derived from an EMBL/GenBank/DDBJ whole genome shotgun (WGS) entry which is preliminary data.</text>
</comment>
<evidence type="ECO:0000313" key="2">
    <source>
        <dbReference type="Proteomes" id="UP000228531"/>
    </source>
</evidence>
<dbReference type="OrthoDB" id="6466635at2"/>
<protein>
    <submittedName>
        <fullName evidence="1">Uncharacterized protein</fullName>
    </submittedName>
</protein>